<dbReference type="STRING" id="411684.HPDFL43_02989"/>
<evidence type="ECO:0000313" key="1">
    <source>
        <dbReference type="EMBL" id="EDQ32041.1"/>
    </source>
</evidence>
<dbReference type="RefSeq" id="WP_007196389.1">
    <property type="nucleotide sequence ID" value="NZ_CM002917.1"/>
</dbReference>
<reference evidence="1 2" key="2">
    <citation type="submission" date="2012-06" db="EMBL/GenBank/DDBJ databases">
        <authorList>
            <person name="Fiebig A."/>
        </authorList>
    </citation>
    <scope>NUCLEOTIDE SEQUENCE [LARGE SCALE GENOMIC DNA]</scope>
    <source>
        <strain evidence="1 2">DFL-43</strain>
    </source>
</reference>
<dbReference type="Proteomes" id="UP000004291">
    <property type="component" value="Chromosome"/>
</dbReference>
<dbReference type="HOGENOM" id="CLU_3044149_0_0_5"/>
<evidence type="ECO:0000313" key="2">
    <source>
        <dbReference type="Proteomes" id="UP000004291"/>
    </source>
</evidence>
<dbReference type="EMBL" id="ABIA03000002">
    <property type="protein sequence ID" value="EDQ32041.1"/>
    <property type="molecule type" value="Genomic_DNA"/>
</dbReference>
<reference evidence="1 2" key="1">
    <citation type="submission" date="2007-10" db="EMBL/GenBank/DDBJ databases">
        <authorList>
            <person name="Wagner-Dobler I."/>
            <person name="Ferriera S."/>
            <person name="Johnson J."/>
            <person name="Kravitz S."/>
            <person name="Beeson K."/>
            <person name="Sutton G."/>
            <person name="Rogers Y.-H."/>
            <person name="Friedman R."/>
            <person name="Frazier M."/>
            <person name="Venter J.C."/>
        </authorList>
    </citation>
    <scope>NUCLEOTIDE SEQUENCE [LARGE SCALE GENOMIC DNA]</scope>
    <source>
        <strain evidence="1 2">DFL-43</strain>
    </source>
</reference>
<gene>
    <name evidence="1" type="ORF">HPDFL43_02989</name>
</gene>
<sequence>MAKTSNRFSNFFSAAARSINFAREAQTIYHTSDDVFVSRGTTRQQALRDLIDQL</sequence>
<protein>
    <submittedName>
        <fullName evidence="1">Uncharacterized protein</fullName>
    </submittedName>
</protein>
<accession>A9DDB5</accession>
<keyword evidence="2" id="KW-1185">Reference proteome</keyword>
<organism evidence="1 2">
    <name type="scientific">Hoeflea phototrophica (strain DSM 17068 / NCIMB 14078 / DFL-43)</name>
    <dbReference type="NCBI Taxonomy" id="411684"/>
    <lineage>
        <taxon>Bacteria</taxon>
        <taxon>Pseudomonadati</taxon>
        <taxon>Pseudomonadota</taxon>
        <taxon>Alphaproteobacteria</taxon>
        <taxon>Hyphomicrobiales</taxon>
        <taxon>Rhizobiaceae</taxon>
        <taxon>Hoeflea</taxon>
    </lineage>
</organism>
<dbReference type="AlphaFoldDB" id="A9DDB5"/>
<dbReference type="OrthoDB" id="8117054at2"/>
<name>A9DDB5_HOEPD</name>
<comment type="caution">
    <text evidence="1">The sequence shown here is derived from an EMBL/GenBank/DDBJ whole genome shotgun (WGS) entry which is preliminary data.</text>
</comment>
<proteinExistence type="predicted"/>